<evidence type="ECO:0000256" key="1">
    <source>
        <dbReference type="SAM" id="MobiDB-lite"/>
    </source>
</evidence>
<comment type="caution">
    <text evidence="2">The sequence shown here is derived from an EMBL/GenBank/DDBJ whole genome shotgun (WGS) entry which is preliminary data.</text>
</comment>
<keyword evidence="3" id="KW-1185">Reference proteome</keyword>
<evidence type="ECO:0000313" key="3">
    <source>
        <dbReference type="Proteomes" id="UP001214441"/>
    </source>
</evidence>
<dbReference type="EMBL" id="JANCPR020000038">
    <property type="protein sequence ID" value="MDJ1136258.1"/>
    <property type="molecule type" value="Genomic_DNA"/>
</dbReference>
<feature type="compositionally biased region" description="Polar residues" evidence="1">
    <location>
        <begin position="55"/>
        <end position="66"/>
    </location>
</feature>
<protein>
    <submittedName>
        <fullName evidence="2">Uncharacterized protein</fullName>
    </submittedName>
</protein>
<evidence type="ECO:0000313" key="2">
    <source>
        <dbReference type="EMBL" id="MDJ1136258.1"/>
    </source>
</evidence>
<feature type="region of interest" description="Disordered" evidence="1">
    <location>
        <begin position="42"/>
        <end position="66"/>
    </location>
</feature>
<sequence>MSDMDGKTVPGHAQPSIRANRSCTCYFFPDEYGTRSRALAKKRGRRIARRREQRSWQSDFNAQGHP</sequence>
<proteinExistence type="predicted"/>
<gene>
    <name evidence="2" type="ORF">NMN56_030795</name>
</gene>
<name>A0ABT7A6L1_9ACTN</name>
<dbReference type="Proteomes" id="UP001214441">
    <property type="component" value="Unassembled WGS sequence"/>
</dbReference>
<feature type="compositionally biased region" description="Basic residues" evidence="1">
    <location>
        <begin position="42"/>
        <end position="52"/>
    </location>
</feature>
<dbReference type="RefSeq" id="WP_274046989.1">
    <property type="nucleotide sequence ID" value="NZ_JANCPR020000038.1"/>
</dbReference>
<reference evidence="2 3" key="1">
    <citation type="submission" date="2023-05" db="EMBL/GenBank/DDBJ databases">
        <title>Streptantibioticus silvisoli sp. nov., acidotolerant actinomycetes 1 from pine litter.</title>
        <authorList>
            <person name="Swiecimska M."/>
            <person name="Golinska P."/>
            <person name="Sangal V."/>
            <person name="Wachnowicz B."/>
            <person name="Goodfellow M."/>
        </authorList>
    </citation>
    <scope>NUCLEOTIDE SEQUENCE [LARGE SCALE GENOMIC DNA]</scope>
    <source>
        <strain evidence="2 3">DSM 42109</strain>
    </source>
</reference>
<accession>A0ABT7A6L1</accession>
<organism evidence="2 3">
    <name type="scientific">Streptomyces iconiensis</name>
    <dbReference type="NCBI Taxonomy" id="1384038"/>
    <lineage>
        <taxon>Bacteria</taxon>
        <taxon>Bacillati</taxon>
        <taxon>Actinomycetota</taxon>
        <taxon>Actinomycetes</taxon>
        <taxon>Kitasatosporales</taxon>
        <taxon>Streptomycetaceae</taxon>
        <taxon>Streptomyces</taxon>
    </lineage>
</organism>